<reference evidence="2 3" key="1">
    <citation type="submission" date="2017-07" db="EMBL/GenBank/DDBJ databases">
        <title>Genome sequence of the Sordaria macrospora wild type strain R19027.</title>
        <authorList>
            <person name="Nowrousian M."/>
            <person name="Teichert I."/>
            <person name="Kueck U."/>
        </authorList>
    </citation>
    <scope>NUCLEOTIDE SEQUENCE [LARGE SCALE GENOMIC DNA]</scope>
    <source>
        <strain evidence="2 3">R19027</strain>
        <tissue evidence="2">Mycelium</tissue>
    </source>
</reference>
<feature type="compositionally biased region" description="Low complexity" evidence="1">
    <location>
        <begin position="171"/>
        <end position="186"/>
    </location>
</feature>
<dbReference type="EMBL" id="NMPR01000010">
    <property type="protein sequence ID" value="KAA8635654.1"/>
    <property type="molecule type" value="Genomic_DNA"/>
</dbReference>
<dbReference type="VEuPathDB" id="FungiDB:SMAC_03283"/>
<evidence type="ECO:0000313" key="3">
    <source>
        <dbReference type="Proteomes" id="UP000433876"/>
    </source>
</evidence>
<dbReference type="Proteomes" id="UP000433876">
    <property type="component" value="Unassembled WGS sequence"/>
</dbReference>
<gene>
    <name evidence="2" type="ORF">SMACR_03283</name>
</gene>
<name>A0A8S8ZXX6_SORMA</name>
<comment type="caution">
    <text evidence="2">The sequence shown here is derived from an EMBL/GenBank/DDBJ whole genome shotgun (WGS) entry which is preliminary data.</text>
</comment>
<accession>A0A8S8ZXX6</accession>
<evidence type="ECO:0000313" key="2">
    <source>
        <dbReference type="EMBL" id="KAA8635654.1"/>
    </source>
</evidence>
<proteinExistence type="predicted"/>
<feature type="region of interest" description="Disordered" evidence="1">
    <location>
        <begin position="158"/>
        <end position="204"/>
    </location>
</feature>
<organism evidence="2 3">
    <name type="scientific">Sordaria macrospora</name>
    <dbReference type="NCBI Taxonomy" id="5147"/>
    <lineage>
        <taxon>Eukaryota</taxon>
        <taxon>Fungi</taxon>
        <taxon>Dikarya</taxon>
        <taxon>Ascomycota</taxon>
        <taxon>Pezizomycotina</taxon>
        <taxon>Sordariomycetes</taxon>
        <taxon>Sordariomycetidae</taxon>
        <taxon>Sordariales</taxon>
        <taxon>Sordariaceae</taxon>
        <taxon>Sordaria</taxon>
    </lineage>
</organism>
<sequence>MAGLERMDSVCEVTIIHQLACDARPRARDGTLDQDPSSQPRDCREACPARQAVLHPVPSHVTRRCHIPKWLKCPYGHSCCWATVSHDAYGSSGCTCKRAYEARHFYVEKPLSGMRHITWFPLTASSEAAHASTPDVSDDRSPLARYLASEVLSGLTATSAAPRTSVESNSFPSAATPFTPETTAASNSSLNGATPVTPETAVMSEDGDLSQTAFSSPAMRSMVVTPSTAATPSAGGTPVTESLARVGLWPGWVTASGVRPPPGFITEDFVDKDL</sequence>
<feature type="compositionally biased region" description="Polar residues" evidence="1">
    <location>
        <begin position="158"/>
        <end position="170"/>
    </location>
</feature>
<protein>
    <submittedName>
        <fullName evidence="2">Uncharacterized protein</fullName>
    </submittedName>
</protein>
<evidence type="ECO:0000256" key="1">
    <source>
        <dbReference type="SAM" id="MobiDB-lite"/>
    </source>
</evidence>
<dbReference type="AlphaFoldDB" id="A0A8S8ZXX6"/>